<accession>A0AAD9CPM6</accession>
<feature type="non-terminal residue" evidence="1">
    <location>
        <position position="58"/>
    </location>
</feature>
<protein>
    <submittedName>
        <fullName evidence="1">4-hydroxy-4-methyl-2-oxoglutarate aldolase</fullName>
    </submittedName>
</protein>
<dbReference type="Proteomes" id="UP001228049">
    <property type="component" value="Unassembled WGS sequence"/>
</dbReference>
<feature type="non-terminal residue" evidence="1">
    <location>
        <position position="1"/>
    </location>
</feature>
<name>A0AAD9CPM6_DISEL</name>
<dbReference type="EMBL" id="JASDAP010000004">
    <property type="protein sequence ID" value="KAK1904771.1"/>
    <property type="molecule type" value="Genomic_DNA"/>
</dbReference>
<proteinExistence type="predicted"/>
<reference evidence="1" key="1">
    <citation type="submission" date="2023-04" db="EMBL/GenBank/DDBJ databases">
        <title>Chromosome-level genome of Chaenocephalus aceratus.</title>
        <authorList>
            <person name="Park H."/>
        </authorList>
    </citation>
    <scope>NUCLEOTIDE SEQUENCE</scope>
    <source>
        <strain evidence="1">DE</strain>
        <tissue evidence="1">Muscle</tissue>
    </source>
</reference>
<organism evidence="1 2">
    <name type="scientific">Dissostichus eleginoides</name>
    <name type="common">Patagonian toothfish</name>
    <name type="synonym">Dissostichus amissus</name>
    <dbReference type="NCBI Taxonomy" id="100907"/>
    <lineage>
        <taxon>Eukaryota</taxon>
        <taxon>Metazoa</taxon>
        <taxon>Chordata</taxon>
        <taxon>Craniata</taxon>
        <taxon>Vertebrata</taxon>
        <taxon>Euteleostomi</taxon>
        <taxon>Actinopterygii</taxon>
        <taxon>Neopterygii</taxon>
        <taxon>Teleostei</taxon>
        <taxon>Neoteleostei</taxon>
        <taxon>Acanthomorphata</taxon>
        <taxon>Eupercaria</taxon>
        <taxon>Perciformes</taxon>
        <taxon>Notothenioidei</taxon>
        <taxon>Nototheniidae</taxon>
        <taxon>Dissostichus</taxon>
    </lineage>
</organism>
<comment type="caution">
    <text evidence="1">The sequence shown here is derived from an EMBL/GenBank/DDBJ whole genome shotgun (WGS) entry which is preliminary data.</text>
</comment>
<dbReference type="AlphaFoldDB" id="A0AAD9CPM6"/>
<gene>
    <name evidence="1" type="ORF">KUDE01_011952</name>
</gene>
<evidence type="ECO:0000313" key="1">
    <source>
        <dbReference type="EMBL" id="KAK1904771.1"/>
    </source>
</evidence>
<evidence type="ECO:0000313" key="2">
    <source>
        <dbReference type="Proteomes" id="UP001228049"/>
    </source>
</evidence>
<sequence>ALHICAPCFIPHLRQHPKLPSARLLATPLLQSHPAFWDKENTGDQFCSVTFGGGLQSK</sequence>
<keyword evidence="2" id="KW-1185">Reference proteome</keyword>